<gene>
    <name evidence="1" type="ORF">J2_0017</name>
</gene>
<organism evidence="1 2">
    <name type="scientific">Vibrio phage J2</name>
    <dbReference type="NCBI Taxonomy" id="1558467"/>
    <lineage>
        <taxon>Viruses</taxon>
        <taxon>Duplodnaviria</taxon>
        <taxon>Heunggongvirae</taxon>
        <taxon>Uroviricota</taxon>
        <taxon>Caudoviricetes</taxon>
        <taxon>Enhodamvirus</taxon>
        <taxon>Enhodamvirus VP2</taxon>
    </lineage>
</organism>
<accession>A0A0A7HAN1</accession>
<name>A0A0A7HAN1_9CAUD</name>
<dbReference type="RefSeq" id="YP_009152768.1">
    <property type="nucleotide sequence ID" value="NC_027393.1"/>
</dbReference>
<protein>
    <submittedName>
        <fullName evidence="1">Uncharacterized protein</fullName>
    </submittedName>
</protein>
<dbReference type="KEGG" id="vg:24725170"/>
<proteinExistence type="predicted"/>
<dbReference type="OrthoDB" id="603at10239"/>
<sequence length="694" mass="76710">MINLPTAAQLQTPATPSAQGLASSIISNNQKVMGIANQAASEVNKVIQERNDEQQNAAFSKVNNVMHDFDAANAGKEYYAGDEIPDDLDFKKTEIQIDADGNEVEVVRERIPAYEIQAAMRDKYHRKAIAAAAADIESPSRRTLFMQQMEERANSQNIRYLERSAAEQTESIRRQQNEDFTQSLLNRDYETAAYIAHNFNGSDTERQEKARNVRYMMEADSYADAMSEDDVGRMQSALNFLSKDGYAGELNEPQRLATIDQLKARINLVNKRNEASYQGRLTLLGVEVDRTIDALESGEMVSPQHQARLFAQIQAAKDAGLISSEDSSWVKRTAFFSEAATYSPDLVQFKSKPLQEQEAVIREMRNSAVSGSDYHKLDIYTKNHENAKSMLNSDPLMYGAQTGIIDLQPFDFADPAASLVKRQNDVASMKSQYGDSMVPAFFTKQEAMEFSRVVQDAPVKDQMRMLSIINGQLSKDNANAVRSQLMGNGGGVLAVASDALDSNQPYVAEKILMGRNALKEVPEAFKSWDTDASPLVLSEIGNAYSASPATMGQVMESIKAAYAAQTVNEGDFSGTINSKRLKSVIKEVTGGLIKIGSSTIVSPDRNMDENKFDSWLRDVQPKYLDTLGGVKGYNGRAGVMALHTQVSNGDVTMVNVGKDKYLLRGENGFLVKRDDPSSVFILQYNPDAVYGSKW</sequence>
<dbReference type="EMBL" id="KM612264">
    <property type="protein sequence ID" value="AIZ01608.1"/>
    <property type="molecule type" value="Genomic_DNA"/>
</dbReference>
<reference evidence="1 2" key="1">
    <citation type="submission" date="2014-09" db="EMBL/GenBank/DDBJ databases">
        <title>Complete genome sequences of seven Vibrio cholerae phages isolated in China.</title>
        <authorList>
            <person name="Bhandare S.G."/>
            <person name="Warry A."/>
            <person name="Emes R.D."/>
            <person name="Su J."/>
            <person name="Barrow P.A."/>
            <person name="Atterbury R.J."/>
        </authorList>
    </citation>
    <scope>NUCLEOTIDE SEQUENCE [LARGE SCALE GENOMIC DNA]</scope>
</reference>
<evidence type="ECO:0000313" key="1">
    <source>
        <dbReference type="EMBL" id="AIZ01608.1"/>
    </source>
</evidence>
<dbReference type="Proteomes" id="UP000030722">
    <property type="component" value="Genome"/>
</dbReference>
<evidence type="ECO:0000313" key="2">
    <source>
        <dbReference type="Proteomes" id="UP000030722"/>
    </source>
</evidence>
<dbReference type="GeneID" id="24725170"/>